<dbReference type="AlphaFoldDB" id="A0A672JUJ5"/>
<dbReference type="SUPFAM" id="SSF55874">
    <property type="entry name" value="ATPase domain of HSP90 chaperone/DNA topoisomerase II/histidine kinase"/>
    <property type="match status" value="1"/>
</dbReference>
<dbReference type="GO" id="GO:0008270">
    <property type="term" value="F:zinc ion binding"/>
    <property type="evidence" value="ECO:0007669"/>
    <property type="project" value="UniProtKB-KW"/>
</dbReference>
<dbReference type="PANTHER" id="PTHR23336:SF17">
    <property type="entry name" value="MORC FAMILY CW-TYPE ZINC FINGER PROTEIN 3"/>
    <property type="match status" value="1"/>
</dbReference>
<evidence type="ECO:0000256" key="3">
    <source>
        <dbReference type="ARBA" id="ARBA00022771"/>
    </source>
</evidence>
<evidence type="ECO:0000256" key="2">
    <source>
        <dbReference type="ARBA" id="ARBA00022723"/>
    </source>
</evidence>
<dbReference type="Proteomes" id="UP000472267">
    <property type="component" value="Chromosome 16"/>
</dbReference>
<name>A0A672JUJ5_SALFA</name>
<keyword evidence="5" id="KW-0175">Coiled coil</keyword>
<keyword evidence="2" id="KW-0479">Metal-binding</keyword>
<evidence type="ECO:0000313" key="9">
    <source>
        <dbReference type="Ensembl" id="ENSSFAP00005056590.1"/>
    </source>
</evidence>
<feature type="compositionally biased region" description="Acidic residues" evidence="7">
    <location>
        <begin position="602"/>
        <end position="618"/>
    </location>
</feature>
<organism evidence="9 10">
    <name type="scientific">Salarias fasciatus</name>
    <name type="common">Jewelled blenny</name>
    <name type="synonym">Blennius fasciatus</name>
    <dbReference type="NCBI Taxonomy" id="181472"/>
    <lineage>
        <taxon>Eukaryota</taxon>
        <taxon>Metazoa</taxon>
        <taxon>Chordata</taxon>
        <taxon>Craniata</taxon>
        <taxon>Vertebrata</taxon>
        <taxon>Euteleostomi</taxon>
        <taxon>Actinopterygii</taxon>
        <taxon>Neopterygii</taxon>
        <taxon>Teleostei</taxon>
        <taxon>Neoteleostei</taxon>
        <taxon>Acanthomorphata</taxon>
        <taxon>Ovalentaria</taxon>
        <taxon>Blenniimorphae</taxon>
        <taxon>Blenniiformes</taxon>
        <taxon>Blennioidei</taxon>
        <taxon>Blenniidae</taxon>
        <taxon>Salariinae</taxon>
        <taxon>Salarias</taxon>
    </lineage>
</organism>
<reference evidence="9" key="3">
    <citation type="submission" date="2025-09" db="UniProtKB">
        <authorList>
            <consortium name="Ensembl"/>
        </authorList>
    </citation>
    <scope>IDENTIFICATION</scope>
</reference>
<keyword evidence="6" id="KW-0539">Nucleus</keyword>
<evidence type="ECO:0000256" key="5">
    <source>
        <dbReference type="ARBA" id="ARBA00023054"/>
    </source>
</evidence>
<reference evidence="9" key="2">
    <citation type="submission" date="2025-08" db="UniProtKB">
        <authorList>
            <consortium name="Ensembl"/>
        </authorList>
    </citation>
    <scope>IDENTIFICATION</scope>
</reference>
<dbReference type="PROSITE" id="PS51050">
    <property type="entry name" value="ZF_CW"/>
    <property type="match status" value="1"/>
</dbReference>
<feature type="domain" description="CW-type" evidence="8">
    <location>
        <begin position="403"/>
        <end position="455"/>
    </location>
</feature>
<evidence type="ECO:0000256" key="7">
    <source>
        <dbReference type="SAM" id="MobiDB-lite"/>
    </source>
</evidence>
<dbReference type="InterPro" id="IPR041006">
    <property type="entry name" value="Morc_S5"/>
</dbReference>
<keyword evidence="10" id="KW-1185">Reference proteome</keyword>
<accession>A0A672JUJ5</accession>
<feature type="compositionally biased region" description="Acidic residues" evidence="7">
    <location>
        <begin position="449"/>
        <end position="460"/>
    </location>
</feature>
<evidence type="ECO:0000259" key="8">
    <source>
        <dbReference type="PROSITE" id="PS51050"/>
    </source>
</evidence>
<dbReference type="Pfam" id="PF07496">
    <property type="entry name" value="zf-CW"/>
    <property type="match status" value="1"/>
</dbReference>
<keyword evidence="3" id="KW-0863">Zinc-finger</keyword>
<comment type="subcellular location">
    <subcellularLocation>
        <location evidence="1">Nucleus</location>
    </subcellularLocation>
</comment>
<feature type="region of interest" description="Disordered" evidence="7">
    <location>
        <begin position="633"/>
        <end position="657"/>
    </location>
</feature>
<dbReference type="Pfam" id="PF13589">
    <property type="entry name" value="HATPase_c_3"/>
    <property type="match status" value="1"/>
</dbReference>
<evidence type="ECO:0000256" key="4">
    <source>
        <dbReference type="ARBA" id="ARBA00022833"/>
    </source>
</evidence>
<proteinExistence type="predicted"/>
<dbReference type="InterPro" id="IPR011124">
    <property type="entry name" value="Znf_CW"/>
</dbReference>
<gene>
    <name evidence="9" type="primary">morc3a</name>
</gene>
<reference evidence="9" key="1">
    <citation type="submission" date="2019-06" db="EMBL/GenBank/DDBJ databases">
        <authorList>
            <consortium name="Wellcome Sanger Institute Data Sharing"/>
        </authorList>
    </citation>
    <scope>NUCLEOTIDE SEQUENCE [LARGE SCALE GENOMIC DNA]</scope>
</reference>
<dbReference type="GO" id="GO:0016887">
    <property type="term" value="F:ATP hydrolysis activity"/>
    <property type="evidence" value="ECO:0007669"/>
    <property type="project" value="InterPro"/>
</dbReference>
<dbReference type="GO" id="GO:0016605">
    <property type="term" value="C:PML body"/>
    <property type="evidence" value="ECO:0007669"/>
    <property type="project" value="TreeGrafter"/>
</dbReference>
<evidence type="ECO:0000256" key="6">
    <source>
        <dbReference type="ARBA" id="ARBA00023242"/>
    </source>
</evidence>
<dbReference type="InterPro" id="IPR036890">
    <property type="entry name" value="HATPase_C_sf"/>
</dbReference>
<dbReference type="Pfam" id="PF17942">
    <property type="entry name" value="Morc6_S5"/>
    <property type="match status" value="1"/>
</dbReference>
<keyword evidence="4" id="KW-0862">Zinc</keyword>
<feature type="region of interest" description="Disordered" evidence="7">
    <location>
        <begin position="591"/>
        <end position="621"/>
    </location>
</feature>
<dbReference type="Ensembl" id="ENSSFAT00005058308.1">
    <property type="protein sequence ID" value="ENSSFAP00005056590.1"/>
    <property type="gene ID" value="ENSSFAG00005026744.1"/>
</dbReference>
<dbReference type="Gene3D" id="3.30.565.10">
    <property type="entry name" value="Histidine kinase-like ATPase, C-terminal domain"/>
    <property type="match status" value="1"/>
</dbReference>
<dbReference type="InterPro" id="IPR045261">
    <property type="entry name" value="MORC_ATPase"/>
</dbReference>
<dbReference type="PANTHER" id="PTHR23336">
    <property type="entry name" value="ZINC FINGER CW-TYPE COILED-COIL DOMAIN PROTEIN 3"/>
    <property type="match status" value="1"/>
</dbReference>
<evidence type="ECO:0000256" key="1">
    <source>
        <dbReference type="ARBA" id="ARBA00004123"/>
    </source>
</evidence>
<feature type="region of interest" description="Disordered" evidence="7">
    <location>
        <begin position="447"/>
        <end position="499"/>
    </location>
</feature>
<dbReference type="Gene3D" id="3.30.40.100">
    <property type="match status" value="1"/>
</dbReference>
<protein>
    <recommendedName>
        <fullName evidence="8">CW-type domain-containing protein</fullName>
    </recommendedName>
</protein>
<dbReference type="CDD" id="cd16931">
    <property type="entry name" value="HATPase_MORC-like"/>
    <property type="match status" value="1"/>
</dbReference>
<sequence>RSCSPPEGGGLCPKFLHSNSTSHTWPFSAIAELIDNAYDPDVCAKQFWIDKTVVKGEECLCFMDNGNGLDNQTMHKMLSFGYSDKTAVNGLEPIGIYGNGFKSGSMRLGKDAIVFSKSMNSSCVGMLSQTYLQKIEANQIIVPIIFARSVPDEYKASLQDILKYSPFKTEEELLAEIDAIAQQWSATKTGTRIIIWNLRRTSSGTTEFDFEKDRYDIRIPSEVYETLNDAAQNSDSAISHTPESVFSLRAYCSILYMKPRMQIVVRGVKVKTQLIAKSLAWRRKDHYKPTFLNNFRIPITFGYNTKSKDQYGIMMYHKNRLIKAYERVGCQLKANNKGVGVIGVIECNFLEPTHNKQNFLESDKYRKTMISLGNKLEEYWKEIRFRKSKENPNSTVPVEDTIKRPDQNWVQCDECSKWRKLPDGIDCTKLPNKWFCRMNPDPQFRSCDIEEEPEDSDDDQPSYRKTYREHEGDTPTEARGPPLLHNGVGSGEKAGPSHANADKEALYPAHFHSINEVQEQQDRLMELMQETAKERDALKEQVHQLTCQLEERSVKKECSHQASQTDAAEQRNYRSLLQRAKQKVDELIELSKDSEALRLTTDTEDSPTEAPGEADDTDGIALKVKSLIRRLAQTNKEKDELRSQVRKKKKSQIQMQN</sequence>
<evidence type="ECO:0000313" key="10">
    <source>
        <dbReference type="Proteomes" id="UP000472267"/>
    </source>
</evidence>